<feature type="transmembrane region" description="Helical" evidence="1">
    <location>
        <begin position="47"/>
        <end position="67"/>
    </location>
</feature>
<reference evidence="2 3" key="1">
    <citation type="submission" date="2023-10" db="EMBL/GenBank/DDBJ databases">
        <title>Chromosome-scale genome assembly provides insights into flower coloration mechanisms of Canna indica.</title>
        <authorList>
            <person name="Li C."/>
        </authorList>
    </citation>
    <scope>NUCLEOTIDE SEQUENCE [LARGE SCALE GENOMIC DNA]</scope>
    <source>
        <tissue evidence="2">Flower</tissue>
    </source>
</reference>
<dbReference type="PANTHER" id="PTHR33726:SF3">
    <property type="entry name" value="TRANSMEMBRANE PROTEIN"/>
    <property type="match status" value="1"/>
</dbReference>
<keyword evidence="1" id="KW-0812">Transmembrane</keyword>
<keyword evidence="3" id="KW-1185">Reference proteome</keyword>
<dbReference type="PANTHER" id="PTHR33726">
    <property type="entry name" value="TRANSMEMBRANE PROTEIN"/>
    <property type="match status" value="1"/>
</dbReference>
<evidence type="ECO:0000256" key="1">
    <source>
        <dbReference type="SAM" id="Phobius"/>
    </source>
</evidence>
<accession>A0AAQ3JSM5</accession>
<evidence type="ECO:0000313" key="2">
    <source>
        <dbReference type="EMBL" id="WOK95673.1"/>
    </source>
</evidence>
<organism evidence="2 3">
    <name type="scientific">Canna indica</name>
    <name type="common">Indian-shot</name>
    <dbReference type="NCBI Taxonomy" id="4628"/>
    <lineage>
        <taxon>Eukaryota</taxon>
        <taxon>Viridiplantae</taxon>
        <taxon>Streptophyta</taxon>
        <taxon>Embryophyta</taxon>
        <taxon>Tracheophyta</taxon>
        <taxon>Spermatophyta</taxon>
        <taxon>Magnoliopsida</taxon>
        <taxon>Liliopsida</taxon>
        <taxon>Zingiberales</taxon>
        <taxon>Cannaceae</taxon>
        <taxon>Canna</taxon>
    </lineage>
</organism>
<keyword evidence="1" id="KW-0472">Membrane</keyword>
<protein>
    <submittedName>
        <fullName evidence="2">Uncharacterized protein</fullName>
    </submittedName>
</protein>
<sequence length="71" mass="8582">MVGKRGWFTKLNKEHHWPPWKLRFSAPWRWKRPKLRLTFLDDLSFHVLYFLEAVILSTGLCCFFLCCGCHL</sequence>
<keyword evidence="1" id="KW-1133">Transmembrane helix</keyword>
<dbReference type="AlphaFoldDB" id="A0AAQ3JSM5"/>
<dbReference type="Proteomes" id="UP001327560">
    <property type="component" value="Chromosome 1"/>
</dbReference>
<evidence type="ECO:0000313" key="3">
    <source>
        <dbReference type="Proteomes" id="UP001327560"/>
    </source>
</evidence>
<name>A0AAQ3JSM5_9LILI</name>
<proteinExistence type="predicted"/>
<dbReference type="EMBL" id="CP136890">
    <property type="protein sequence ID" value="WOK95673.1"/>
    <property type="molecule type" value="Genomic_DNA"/>
</dbReference>
<gene>
    <name evidence="2" type="ORF">Cni_G04380</name>
</gene>